<dbReference type="AlphaFoldDB" id="A0A8K0P5G4"/>
<dbReference type="SUPFAM" id="SSF46785">
    <property type="entry name" value="Winged helix' DNA-binding domain"/>
    <property type="match status" value="2"/>
</dbReference>
<gene>
    <name evidence="1" type="ORF">J437_LFUL010282</name>
</gene>
<accession>A0A8K0P5G4</accession>
<protein>
    <submittedName>
        <fullName evidence="1">Uncharacterized protein</fullName>
    </submittedName>
</protein>
<organism evidence="1 2">
    <name type="scientific">Ladona fulva</name>
    <name type="common">Scarce chaser dragonfly</name>
    <name type="synonym">Libellula fulva</name>
    <dbReference type="NCBI Taxonomy" id="123851"/>
    <lineage>
        <taxon>Eukaryota</taxon>
        <taxon>Metazoa</taxon>
        <taxon>Ecdysozoa</taxon>
        <taxon>Arthropoda</taxon>
        <taxon>Hexapoda</taxon>
        <taxon>Insecta</taxon>
        <taxon>Pterygota</taxon>
        <taxon>Palaeoptera</taxon>
        <taxon>Odonata</taxon>
        <taxon>Epiprocta</taxon>
        <taxon>Anisoptera</taxon>
        <taxon>Libelluloidea</taxon>
        <taxon>Libellulidae</taxon>
        <taxon>Ladona</taxon>
    </lineage>
</organism>
<dbReference type="GO" id="GO:0043328">
    <property type="term" value="P:protein transport to vacuole involved in ubiquitin-dependent protein catabolic process via the multivesicular body sorting pathway"/>
    <property type="evidence" value="ECO:0007669"/>
    <property type="project" value="TreeGrafter"/>
</dbReference>
<dbReference type="InterPro" id="IPR036390">
    <property type="entry name" value="WH_DNA-bd_sf"/>
</dbReference>
<dbReference type="InterPro" id="IPR040608">
    <property type="entry name" value="Snf8/Vps36"/>
</dbReference>
<reference evidence="1" key="1">
    <citation type="submission" date="2013-04" db="EMBL/GenBank/DDBJ databases">
        <authorList>
            <person name="Qu J."/>
            <person name="Murali S.C."/>
            <person name="Bandaranaike D."/>
            <person name="Bellair M."/>
            <person name="Blankenburg K."/>
            <person name="Chao H."/>
            <person name="Dinh H."/>
            <person name="Doddapaneni H."/>
            <person name="Downs B."/>
            <person name="Dugan-Rocha S."/>
            <person name="Elkadiri S."/>
            <person name="Gnanaolivu R.D."/>
            <person name="Hernandez B."/>
            <person name="Javaid M."/>
            <person name="Jayaseelan J.C."/>
            <person name="Lee S."/>
            <person name="Li M."/>
            <person name="Ming W."/>
            <person name="Munidasa M."/>
            <person name="Muniz J."/>
            <person name="Nguyen L."/>
            <person name="Ongeri F."/>
            <person name="Osuji N."/>
            <person name="Pu L.-L."/>
            <person name="Puazo M."/>
            <person name="Qu C."/>
            <person name="Quiroz J."/>
            <person name="Raj R."/>
            <person name="Weissenberger G."/>
            <person name="Xin Y."/>
            <person name="Zou X."/>
            <person name="Han Y."/>
            <person name="Richards S."/>
            <person name="Worley K."/>
            <person name="Muzny D."/>
            <person name="Gibbs R."/>
        </authorList>
    </citation>
    <scope>NUCLEOTIDE SEQUENCE</scope>
    <source>
        <strain evidence="1">Sampled in the wild</strain>
    </source>
</reference>
<feature type="non-terminal residue" evidence="1">
    <location>
        <position position="1"/>
    </location>
</feature>
<comment type="caution">
    <text evidence="1">The sequence shown here is derived from an EMBL/GenBank/DDBJ whole genome shotgun (WGS) entry which is preliminary data.</text>
</comment>
<dbReference type="Gene3D" id="6.10.140.180">
    <property type="match status" value="1"/>
</dbReference>
<dbReference type="Pfam" id="PF04157">
    <property type="entry name" value="EAP30"/>
    <property type="match status" value="1"/>
</dbReference>
<dbReference type="PANTHER" id="PTHR12806:SF0">
    <property type="entry name" value="VACUOLAR-SORTING PROTEIN SNF8"/>
    <property type="match status" value="1"/>
</dbReference>
<dbReference type="PANTHER" id="PTHR12806">
    <property type="entry name" value="EAP30 SUBUNIT OF ELL COMPLEX"/>
    <property type="match status" value="1"/>
</dbReference>
<dbReference type="GO" id="GO:0000814">
    <property type="term" value="C:ESCRT II complex"/>
    <property type="evidence" value="ECO:0007669"/>
    <property type="project" value="InterPro"/>
</dbReference>
<name>A0A8K0P5G4_LADFU</name>
<sequence length="148" mass="17118">MEDYLVQSVAAELSIDHTAVLGLAEMGNDSTKSSGITVSDVINRLQQEKYRDKGTELQENQLELMSKQLEVFRSNLEDFAAKHRSEIKRNPQFRRQFQEMCASIGVDPLASRKDWEENRAKMAMEYLVKEGLAWIDLQSKPEKSYWFP</sequence>
<dbReference type="InterPro" id="IPR016689">
    <property type="entry name" value="ESCRT-2_cplx_Snf8"/>
</dbReference>
<evidence type="ECO:0000313" key="1">
    <source>
        <dbReference type="EMBL" id="KAG8231604.1"/>
    </source>
</evidence>
<keyword evidence="2" id="KW-1185">Reference proteome</keyword>
<reference evidence="1" key="2">
    <citation type="submission" date="2017-10" db="EMBL/GenBank/DDBJ databases">
        <title>Ladona fulva Genome sequencing and assembly.</title>
        <authorList>
            <person name="Murali S."/>
            <person name="Richards S."/>
            <person name="Bandaranaike D."/>
            <person name="Bellair M."/>
            <person name="Blankenburg K."/>
            <person name="Chao H."/>
            <person name="Dinh H."/>
            <person name="Doddapaneni H."/>
            <person name="Dugan-Rocha S."/>
            <person name="Elkadiri S."/>
            <person name="Gnanaolivu R."/>
            <person name="Hernandez B."/>
            <person name="Skinner E."/>
            <person name="Javaid M."/>
            <person name="Lee S."/>
            <person name="Li M."/>
            <person name="Ming W."/>
            <person name="Munidasa M."/>
            <person name="Muniz J."/>
            <person name="Nguyen L."/>
            <person name="Hughes D."/>
            <person name="Osuji N."/>
            <person name="Pu L.-L."/>
            <person name="Puazo M."/>
            <person name="Qu C."/>
            <person name="Quiroz J."/>
            <person name="Raj R."/>
            <person name="Weissenberger G."/>
            <person name="Xin Y."/>
            <person name="Zou X."/>
            <person name="Han Y."/>
            <person name="Worley K."/>
            <person name="Muzny D."/>
            <person name="Gibbs R."/>
        </authorList>
    </citation>
    <scope>NUCLEOTIDE SEQUENCE</scope>
    <source>
        <strain evidence="1">Sampled in the wild</strain>
    </source>
</reference>
<dbReference type="Proteomes" id="UP000792457">
    <property type="component" value="Unassembled WGS sequence"/>
</dbReference>
<proteinExistence type="predicted"/>
<dbReference type="EMBL" id="KZ308563">
    <property type="protein sequence ID" value="KAG8231604.1"/>
    <property type="molecule type" value="Genomic_DNA"/>
</dbReference>
<evidence type="ECO:0000313" key="2">
    <source>
        <dbReference type="Proteomes" id="UP000792457"/>
    </source>
</evidence>
<dbReference type="OrthoDB" id="283883at2759"/>